<keyword evidence="6" id="KW-0676">Redox-active center</keyword>
<dbReference type="AlphaFoldDB" id="A0AA39YJQ2"/>
<evidence type="ECO:0000256" key="2">
    <source>
        <dbReference type="ARBA" id="ARBA00022559"/>
    </source>
</evidence>
<feature type="compositionally biased region" description="Low complexity" evidence="7">
    <location>
        <begin position="227"/>
        <end position="238"/>
    </location>
</feature>
<dbReference type="EMBL" id="JAUJDW010000024">
    <property type="protein sequence ID" value="KAK0653868.1"/>
    <property type="molecule type" value="Genomic_DNA"/>
</dbReference>
<evidence type="ECO:0000259" key="8">
    <source>
        <dbReference type="Pfam" id="PF08534"/>
    </source>
</evidence>
<evidence type="ECO:0000256" key="3">
    <source>
        <dbReference type="ARBA" id="ARBA00022862"/>
    </source>
</evidence>
<evidence type="ECO:0000256" key="7">
    <source>
        <dbReference type="SAM" id="MobiDB-lite"/>
    </source>
</evidence>
<dbReference type="PANTHER" id="PTHR42801:SF21">
    <property type="entry name" value="BCPB PROTEIN"/>
    <property type="match status" value="1"/>
</dbReference>
<sequence length="324" mass="35439">MADLADLITSSILKQTMDPQQQQQSFDRSSEDVLPPNLPRPVDDHKCDHLWSMDLPSLPLPSTNDETVDLSKLKGLTVIFCYPRTGKPKESVPEDWDAIPGARGCTPQACSFKAATSELKGLGISRIFGLSTQETEHQKLTREHLRLGYHLLSDEHFKFCEALSLPMFEYGSWKLVRRVSLVIQDGKIVWVDYPVFPPDKSAEKVVKYLKSQPINNPGKARCGNEGNASSSLPSNSAPIDFQTVTDRPAGAGGVTSPAPVAESPKRQGPASNLHICPEWVEQKAREAAQANVAQKDKSSNSLTGEIAGPNKKYSFHLSGGCTTN</sequence>
<organism evidence="9 10">
    <name type="scientific">Lasiodiplodia hormozganensis</name>
    <dbReference type="NCBI Taxonomy" id="869390"/>
    <lineage>
        <taxon>Eukaryota</taxon>
        <taxon>Fungi</taxon>
        <taxon>Dikarya</taxon>
        <taxon>Ascomycota</taxon>
        <taxon>Pezizomycotina</taxon>
        <taxon>Dothideomycetes</taxon>
        <taxon>Dothideomycetes incertae sedis</taxon>
        <taxon>Botryosphaeriales</taxon>
        <taxon>Botryosphaeriaceae</taxon>
        <taxon>Lasiodiplodia</taxon>
    </lineage>
</organism>
<feature type="region of interest" description="Disordered" evidence="7">
    <location>
        <begin position="216"/>
        <end position="271"/>
    </location>
</feature>
<evidence type="ECO:0000256" key="5">
    <source>
        <dbReference type="ARBA" id="ARBA00023157"/>
    </source>
</evidence>
<proteinExistence type="inferred from homology"/>
<evidence type="ECO:0000256" key="1">
    <source>
        <dbReference type="ARBA" id="ARBA00010505"/>
    </source>
</evidence>
<keyword evidence="3" id="KW-0049">Antioxidant</keyword>
<feature type="compositionally biased region" description="Polar residues" evidence="7">
    <location>
        <begin position="16"/>
        <end position="27"/>
    </location>
</feature>
<dbReference type="GO" id="GO:0034599">
    <property type="term" value="P:cellular response to oxidative stress"/>
    <property type="evidence" value="ECO:0007669"/>
    <property type="project" value="TreeGrafter"/>
</dbReference>
<dbReference type="Gene3D" id="3.40.30.10">
    <property type="entry name" value="Glutaredoxin"/>
    <property type="match status" value="1"/>
</dbReference>
<dbReference type="CDD" id="cd03017">
    <property type="entry name" value="PRX_BCP"/>
    <property type="match status" value="1"/>
</dbReference>
<evidence type="ECO:0000313" key="9">
    <source>
        <dbReference type="EMBL" id="KAK0653868.1"/>
    </source>
</evidence>
<feature type="region of interest" description="Disordered" evidence="7">
    <location>
        <begin position="16"/>
        <end position="41"/>
    </location>
</feature>
<evidence type="ECO:0000313" key="10">
    <source>
        <dbReference type="Proteomes" id="UP001175001"/>
    </source>
</evidence>
<keyword evidence="2" id="KW-0575">Peroxidase</keyword>
<reference evidence="9" key="1">
    <citation type="submission" date="2023-06" db="EMBL/GenBank/DDBJ databases">
        <title>Multi-omics analyses reveal the molecular pathogenesis toolkit of Lasiodiplodia hormozganensis, a cross-kingdom pathogen.</title>
        <authorList>
            <person name="Felix C."/>
            <person name="Meneses R."/>
            <person name="Goncalves M.F.M."/>
            <person name="Tilleman L."/>
            <person name="Duarte A.S."/>
            <person name="Jorrin-Novo J.V."/>
            <person name="Van De Peer Y."/>
            <person name="Deforce D."/>
            <person name="Van Nieuwerburgh F."/>
            <person name="Esteves A.C."/>
            <person name="Alves A."/>
        </authorList>
    </citation>
    <scope>NUCLEOTIDE SEQUENCE</scope>
    <source>
        <strain evidence="9">CBS 339.90</strain>
    </source>
</reference>
<feature type="domain" description="Redoxin" evidence="8">
    <location>
        <begin position="55"/>
        <end position="205"/>
    </location>
</feature>
<keyword evidence="10" id="KW-1185">Reference proteome</keyword>
<evidence type="ECO:0000256" key="4">
    <source>
        <dbReference type="ARBA" id="ARBA00023002"/>
    </source>
</evidence>
<dbReference type="GO" id="GO:0045454">
    <property type="term" value="P:cell redox homeostasis"/>
    <property type="evidence" value="ECO:0007669"/>
    <property type="project" value="TreeGrafter"/>
</dbReference>
<dbReference type="GO" id="GO:0008379">
    <property type="term" value="F:thioredoxin peroxidase activity"/>
    <property type="evidence" value="ECO:0007669"/>
    <property type="project" value="TreeGrafter"/>
</dbReference>
<accession>A0AA39YJQ2</accession>
<comment type="similarity">
    <text evidence="1">Belongs to the peroxiredoxin family. Prx5 subfamily.</text>
</comment>
<dbReference type="PANTHER" id="PTHR42801">
    <property type="entry name" value="THIOREDOXIN-DEPENDENT PEROXIDE REDUCTASE"/>
    <property type="match status" value="1"/>
</dbReference>
<dbReference type="GO" id="GO:0005737">
    <property type="term" value="C:cytoplasm"/>
    <property type="evidence" value="ECO:0007669"/>
    <property type="project" value="TreeGrafter"/>
</dbReference>
<keyword evidence="5" id="KW-1015">Disulfide bond</keyword>
<comment type="caution">
    <text evidence="9">The sequence shown here is derived from an EMBL/GenBank/DDBJ whole genome shotgun (WGS) entry which is preliminary data.</text>
</comment>
<dbReference type="InterPro" id="IPR050924">
    <property type="entry name" value="Peroxiredoxin_BCP/PrxQ"/>
</dbReference>
<protein>
    <submittedName>
        <fullName evidence="9">Peroxiredoxin Q</fullName>
    </submittedName>
</protein>
<keyword evidence="4" id="KW-0560">Oxidoreductase</keyword>
<dbReference type="Proteomes" id="UP001175001">
    <property type="component" value="Unassembled WGS sequence"/>
</dbReference>
<dbReference type="SUPFAM" id="SSF52833">
    <property type="entry name" value="Thioredoxin-like"/>
    <property type="match status" value="1"/>
</dbReference>
<gene>
    <name evidence="9" type="primary">PRXQ</name>
    <name evidence="9" type="ORF">DIS24_g5660</name>
</gene>
<dbReference type="InterPro" id="IPR013740">
    <property type="entry name" value="Redoxin"/>
</dbReference>
<dbReference type="Pfam" id="PF08534">
    <property type="entry name" value="Redoxin"/>
    <property type="match status" value="1"/>
</dbReference>
<name>A0AA39YJQ2_9PEZI</name>
<feature type="region of interest" description="Disordered" evidence="7">
    <location>
        <begin position="287"/>
        <end position="324"/>
    </location>
</feature>
<dbReference type="InterPro" id="IPR036249">
    <property type="entry name" value="Thioredoxin-like_sf"/>
</dbReference>
<evidence type="ECO:0000256" key="6">
    <source>
        <dbReference type="ARBA" id="ARBA00023284"/>
    </source>
</evidence>